<dbReference type="EMBL" id="FN298495">
    <property type="protein sequence ID" value="CAX67953.1"/>
    <property type="molecule type" value="Genomic_DNA"/>
</dbReference>
<dbReference type="AlphaFoldDB" id="F2Q8L8"/>
<dbReference type="PANTHER" id="PTHR33420">
    <property type="entry name" value="FIMBRIAL SUBUNIT ELFA-RELATED"/>
    <property type="match status" value="1"/>
</dbReference>
<dbReference type="InterPro" id="IPR036937">
    <property type="entry name" value="Adhesion_dom_fimbrial_sf"/>
</dbReference>
<name>F2Q8L8_SALEE</name>
<comment type="subcellular location">
    <subcellularLocation>
        <location evidence="1">Fimbrium</location>
    </subcellularLocation>
</comment>
<sequence length="183" mass="19111">MRSSCMKKIFIATGMLSFIFSTSALSYDGTINFVGKILDQTCSVTTGSKNLTVTLPAVSKTLLDTPAKTASLTPFVIELNGCDAGTSSGGQGVKAYFEPNATTDFTTGNLKNTGTATNVQVQLLNADGNTPVTLGKDVASQNTTATRIDASDVKLRYNARYYATGAATAGDVAATVNYTIAYE</sequence>
<evidence type="ECO:0000313" key="6">
    <source>
        <dbReference type="EMBL" id="CAX67953.1"/>
    </source>
</evidence>
<accession>F2Q8L8</accession>
<keyword evidence="4" id="KW-0281">Fimbrium</keyword>
<organism evidence="6">
    <name type="scientific">Salmonella enterica VII</name>
    <dbReference type="NCBI Taxonomy" id="59208"/>
    <lineage>
        <taxon>Bacteria</taxon>
        <taxon>Pseudomonadati</taxon>
        <taxon>Pseudomonadota</taxon>
        <taxon>Gammaproteobacteria</taxon>
        <taxon>Enterobacterales</taxon>
        <taxon>Enterobacteriaceae</taxon>
        <taxon>Salmonella</taxon>
    </lineage>
</organism>
<evidence type="ECO:0000256" key="3">
    <source>
        <dbReference type="ARBA" id="ARBA00022729"/>
    </source>
</evidence>
<reference evidence="6" key="1">
    <citation type="submission" date="2009-04" db="EMBL/GenBank/DDBJ databases">
        <title>Novel enterobacterial integrative and conjugative elements (ICEs), including a mobilisable relateive of SPI-7.</title>
        <authorList>
            <person name="Seth-Smith H.M."/>
        </authorList>
    </citation>
    <scope>NUCLEOTIDE SEQUENCE</scope>
    <source>
        <strain evidence="6">SARC16</strain>
    </source>
</reference>
<feature type="chain" id="PRO_5003284221" evidence="5">
    <location>
        <begin position="27"/>
        <end position="183"/>
    </location>
</feature>
<evidence type="ECO:0000256" key="2">
    <source>
        <dbReference type="ARBA" id="ARBA00006671"/>
    </source>
</evidence>
<comment type="similarity">
    <text evidence="2">Belongs to the fimbrial protein family.</text>
</comment>
<evidence type="ECO:0000256" key="1">
    <source>
        <dbReference type="ARBA" id="ARBA00004561"/>
    </source>
</evidence>
<evidence type="ECO:0000256" key="5">
    <source>
        <dbReference type="SAM" id="SignalP"/>
    </source>
</evidence>
<dbReference type="Gene3D" id="2.60.40.1090">
    <property type="entry name" value="Fimbrial-type adhesion domain"/>
    <property type="match status" value="1"/>
</dbReference>
<dbReference type="GO" id="GO:0043709">
    <property type="term" value="P:cell adhesion involved in single-species biofilm formation"/>
    <property type="evidence" value="ECO:0007669"/>
    <property type="project" value="TreeGrafter"/>
</dbReference>
<protein>
    <submittedName>
        <fullName evidence="6">Fimbrial protein</fullName>
    </submittedName>
</protein>
<feature type="signal peptide" evidence="5">
    <location>
        <begin position="1"/>
        <end position="26"/>
    </location>
</feature>
<dbReference type="InterPro" id="IPR008966">
    <property type="entry name" value="Adhesion_dom_sf"/>
</dbReference>
<evidence type="ECO:0000256" key="4">
    <source>
        <dbReference type="ARBA" id="ARBA00023263"/>
    </source>
</evidence>
<dbReference type="SUPFAM" id="SSF49401">
    <property type="entry name" value="Bacterial adhesins"/>
    <property type="match status" value="1"/>
</dbReference>
<dbReference type="Pfam" id="PF16970">
    <property type="entry name" value="FimA"/>
    <property type="match status" value="1"/>
</dbReference>
<dbReference type="GO" id="GO:0009289">
    <property type="term" value="C:pilus"/>
    <property type="evidence" value="ECO:0007669"/>
    <property type="project" value="UniProtKB-SubCell"/>
</dbReference>
<proteinExistence type="inferred from homology"/>
<dbReference type="InterPro" id="IPR039458">
    <property type="entry name" value="FimA-like"/>
</dbReference>
<dbReference type="PANTHER" id="PTHR33420:SF3">
    <property type="entry name" value="FIMBRIAL SUBUNIT ELFA"/>
    <property type="match status" value="1"/>
</dbReference>
<keyword evidence="3 5" id="KW-0732">Signal</keyword>
<gene>
    <name evidence="6" type="primary">F17a-A</name>
    <name evidence="6" type="ORF">S16_0009</name>
</gene>
<dbReference type="InterPro" id="IPR050263">
    <property type="entry name" value="Bact_Fimbrial_Adh_Pro"/>
</dbReference>